<keyword evidence="3 5" id="KW-0067">ATP-binding</keyword>
<comment type="function">
    <text evidence="5">ATP-dependent carboxylate-amine ligase which exhibits weak glutamate--cysteine ligase activity.</text>
</comment>
<evidence type="ECO:0000256" key="3">
    <source>
        <dbReference type="ARBA" id="ARBA00022840"/>
    </source>
</evidence>
<gene>
    <name evidence="7" type="ORF">E6C64_03200</name>
</gene>
<comment type="caution">
    <text evidence="7">The sequence shown here is derived from an EMBL/GenBank/DDBJ whole genome shotgun (WGS) entry which is preliminary data.</text>
</comment>
<dbReference type="HAMAP" id="MF_01609">
    <property type="entry name" value="Glu_cys_ligase_2"/>
    <property type="match status" value="1"/>
</dbReference>
<evidence type="ECO:0000313" key="7">
    <source>
        <dbReference type="EMBL" id="THG33613.1"/>
    </source>
</evidence>
<dbReference type="Proteomes" id="UP000309133">
    <property type="component" value="Unassembled WGS sequence"/>
</dbReference>
<feature type="domain" description="Circularly permuted ATP-grasp type 2" evidence="6">
    <location>
        <begin position="441"/>
        <end position="820"/>
    </location>
</feature>
<dbReference type="GO" id="GO:0042398">
    <property type="term" value="P:modified amino acid biosynthetic process"/>
    <property type="evidence" value="ECO:0007669"/>
    <property type="project" value="InterPro"/>
</dbReference>
<comment type="catalytic activity">
    <reaction evidence="4 5">
        <text>L-cysteine + L-glutamate + ATP = gamma-L-glutamyl-L-cysteine + ADP + phosphate + H(+)</text>
        <dbReference type="Rhea" id="RHEA:13285"/>
        <dbReference type="ChEBI" id="CHEBI:15378"/>
        <dbReference type="ChEBI" id="CHEBI:29985"/>
        <dbReference type="ChEBI" id="CHEBI:30616"/>
        <dbReference type="ChEBI" id="CHEBI:35235"/>
        <dbReference type="ChEBI" id="CHEBI:43474"/>
        <dbReference type="ChEBI" id="CHEBI:58173"/>
        <dbReference type="ChEBI" id="CHEBI:456216"/>
        <dbReference type="EC" id="6.3.2.2"/>
    </reaction>
</comment>
<dbReference type="PANTHER" id="PTHR34595:SF7">
    <property type="entry name" value="SLL1039 PROTEIN"/>
    <property type="match status" value="1"/>
</dbReference>
<evidence type="ECO:0000256" key="1">
    <source>
        <dbReference type="ARBA" id="ARBA00022598"/>
    </source>
</evidence>
<dbReference type="SUPFAM" id="SSF56059">
    <property type="entry name" value="Glutathione synthetase ATP-binding domain-like"/>
    <property type="match status" value="1"/>
</dbReference>
<dbReference type="EC" id="6.3.2.2" evidence="5"/>
<dbReference type="Gene3D" id="3.30.590.20">
    <property type="match status" value="1"/>
</dbReference>
<name>A0A4S4FSF7_9MICO</name>
<dbReference type="EMBL" id="SSSM01000001">
    <property type="protein sequence ID" value="THG33613.1"/>
    <property type="molecule type" value="Genomic_DNA"/>
</dbReference>
<accession>A0A4S4FSF7</accession>
<dbReference type="GO" id="GO:0004357">
    <property type="term" value="F:glutamate-cysteine ligase activity"/>
    <property type="evidence" value="ECO:0007669"/>
    <property type="project" value="UniProtKB-EC"/>
</dbReference>
<sequence length="856" mass="92169">MTLGAEEELHLIDLESWKLSARAPQLLAKLPPESYGAELQRTTVETNTEVVRSLDALRGELLRLRKGVVDVAEPVGLGVAAVGTAPRSVFADFELTSTGRFGRMQEQYRLLVDEQLICGLQIHVGVADREVAVQIAQRVERELPVLLALSTSSPYWNGSDTGYASIRSLIWQRWPSAGATGPLASAAAYDELLSDLIGTGVIADSKMAYFDIRPSSHAPTLELRVCDACPIVDDAILIAGVFRAAVRAAELDIEAGRPYLPLPAPIHRAAMWQAARSGLRGKLLDASDHPKPMVAAEAVQATLDRLRPQLEELGDWEEVSELAGAVLARGSSADRQRAIFAERGELDDVVEHVVRETHGPASGPPPAIPALTRYAVRAGDEAVGPGAQPRPAYQDLVAYWRQLGYSGIEQKQRERDRWIDEHGMTFTVHGEELRFPVDLMPRVISAYEWNELSAGLTQRARAIEAFLQDVYGERRAVRDGIVPENQVVGGTGWREEATRLPSGAVRAPIMGFDLIRNEFGGWRVLEDNVRTPSGFAFATATRHLMDAVLPDLPRPAGLIDPDLAVLSLRETLVAHADRTGGSDSSSEPVVALFSDGVGTPAWFEHRTLANTADLLLVGPDDLLADGGVVRHAGTRERIHVLYLRLDGELVDIGTKSGMRIGEAIMDVAAAGGVVLANAPGNGVADDKAMYCYVPELIGYYLDERPLIESVPTYRTSDAAERRGVLERVGELVTKPVDGYGGRGVLIGPAATAATVAARRAEIADHPENWIAQEVVTLSSLPTFSGQLLGPRHVDLRAFVFLTGTGEGQAQLAPLALTRVAPEGSLVVNSSQGGGAKDTWILSDVAQHADTTNPDGA</sequence>
<dbReference type="NCBIfam" id="NF010041">
    <property type="entry name" value="PRK13517.1-1"/>
    <property type="match status" value="1"/>
</dbReference>
<evidence type="ECO:0000259" key="6">
    <source>
        <dbReference type="Pfam" id="PF14403"/>
    </source>
</evidence>
<dbReference type="NCBIfam" id="TIGR02050">
    <property type="entry name" value="gshA_cyan_rel"/>
    <property type="match status" value="1"/>
</dbReference>
<keyword evidence="1 5" id="KW-0436">Ligase</keyword>
<dbReference type="InterPro" id="IPR006336">
    <property type="entry name" value="GCS2"/>
</dbReference>
<dbReference type="InterPro" id="IPR011793">
    <property type="entry name" value="YbdK"/>
</dbReference>
<dbReference type="OrthoDB" id="9803842at2"/>
<dbReference type="InterPro" id="IPR051680">
    <property type="entry name" value="ATP-dep_Glu-Cys_Ligase-2"/>
</dbReference>
<keyword evidence="2 5" id="KW-0547">Nucleotide-binding</keyword>
<dbReference type="Pfam" id="PF14403">
    <property type="entry name" value="CP_ATPgrasp_2"/>
    <property type="match status" value="1"/>
</dbReference>
<evidence type="ECO:0000256" key="5">
    <source>
        <dbReference type="HAMAP-Rule" id="MF_01609"/>
    </source>
</evidence>
<organism evidence="7 8">
    <name type="scientific">Naasia lichenicola</name>
    <dbReference type="NCBI Taxonomy" id="2565933"/>
    <lineage>
        <taxon>Bacteria</taxon>
        <taxon>Bacillati</taxon>
        <taxon>Actinomycetota</taxon>
        <taxon>Actinomycetes</taxon>
        <taxon>Micrococcales</taxon>
        <taxon>Microbacteriaceae</taxon>
        <taxon>Naasia</taxon>
    </lineage>
</organism>
<protein>
    <recommendedName>
        <fullName evidence="5">Putative glutamate--cysteine ligase 2</fullName>
        <ecNumber evidence="5">6.3.2.2</ecNumber>
    </recommendedName>
    <alternativeName>
        <fullName evidence="5">Gamma-glutamylcysteine synthetase 2</fullName>
        <shortName evidence="5">GCS 2</shortName>
        <shortName evidence="5">Gamma-GCS 2</shortName>
    </alternativeName>
</protein>
<dbReference type="Gene3D" id="3.30.1490.270">
    <property type="match status" value="1"/>
</dbReference>
<dbReference type="InterPro" id="IPR025841">
    <property type="entry name" value="CP_ATPgrasp_2"/>
</dbReference>
<keyword evidence="8" id="KW-1185">Reference proteome</keyword>
<dbReference type="AlphaFoldDB" id="A0A4S4FSF7"/>
<dbReference type="Gene3D" id="3.40.50.11290">
    <property type="match status" value="1"/>
</dbReference>
<evidence type="ECO:0000313" key="8">
    <source>
        <dbReference type="Proteomes" id="UP000309133"/>
    </source>
</evidence>
<dbReference type="Pfam" id="PF04107">
    <property type="entry name" value="GCS2"/>
    <property type="match status" value="1"/>
</dbReference>
<dbReference type="SUPFAM" id="SSF55931">
    <property type="entry name" value="Glutamine synthetase/guanido kinase"/>
    <property type="match status" value="1"/>
</dbReference>
<comment type="similarity">
    <text evidence="5">Belongs to the glutamate--cysteine ligase type 2 family. YbdK subfamily.</text>
</comment>
<evidence type="ECO:0000256" key="2">
    <source>
        <dbReference type="ARBA" id="ARBA00022741"/>
    </source>
</evidence>
<proteinExistence type="inferred from homology"/>
<dbReference type="PANTHER" id="PTHR34595">
    <property type="entry name" value="BLR5612 PROTEIN"/>
    <property type="match status" value="1"/>
</dbReference>
<reference evidence="7 8" key="1">
    <citation type="submission" date="2019-04" db="EMBL/GenBank/DDBJ databases">
        <authorList>
            <person name="Jiang L."/>
        </authorList>
    </citation>
    <scope>NUCLEOTIDE SEQUENCE [LARGE SCALE GENOMIC DNA]</scope>
    <source>
        <strain evidence="7 8">YIM 131853</strain>
    </source>
</reference>
<evidence type="ECO:0000256" key="4">
    <source>
        <dbReference type="ARBA" id="ARBA00048819"/>
    </source>
</evidence>
<dbReference type="InterPro" id="IPR014746">
    <property type="entry name" value="Gln_synth/guanido_kin_cat_dom"/>
</dbReference>
<dbReference type="GO" id="GO:0005524">
    <property type="term" value="F:ATP binding"/>
    <property type="evidence" value="ECO:0007669"/>
    <property type="project" value="UniProtKB-KW"/>
</dbReference>